<evidence type="ECO:0000313" key="7">
    <source>
        <dbReference type="EMBL" id="KAH9289532.1"/>
    </source>
</evidence>
<protein>
    <recommendedName>
        <fullName evidence="6">MADS-box domain-containing protein</fullName>
    </recommendedName>
</protein>
<evidence type="ECO:0000313" key="8">
    <source>
        <dbReference type="Proteomes" id="UP000824469"/>
    </source>
</evidence>
<proteinExistence type="predicted"/>
<keyword evidence="5" id="KW-0539">Nucleus</keyword>
<gene>
    <name evidence="7" type="ORF">KI387_033649</name>
</gene>
<feature type="non-terminal residue" evidence="7">
    <location>
        <position position="1"/>
    </location>
</feature>
<reference evidence="7 8" key="1">
    <citation type="journal article" date="2021" name="Nat. Plants">
        <title>The Taxus genome provides insights into paclitaxel biosynthesis.</title>
        <authorList>
            <person name="Xiong X."/>
            <person name="Gou J."/>
            <person name="Liao Q."/>
            <person name="Li Y."/>
            <person name="Zhou Q."/>
            <person name="Bi G."/>
            <person name="Li C."/>
            <person name="Du R."/>
            <person name="Wang X."/>
            <person name="Sun T."/>
            <person name="Guo L."/>
            <person name="Liang H."/>
            <person name="Lu P."/>
            <person name="Wu Y."/>
            <person name="Zhang Z."/>
            <person name="Ro D.K."/>
            <person name="Shang Y."/>
            <person name="Huang S."/>
            <person name="Yan J."/>
        </authorList>
    </citation>
    <scope>NUCLEOTIDE SEQUENCE [LARGE SCALE GENOMIC DNA]</scope>
    <source>
        <strain evidence="7">Ta-2019</strain>
    </source>
</reference>
<feature type="domain" description="MADS-box" evidence="6">
    <location>
        <begin position="21"/>
        <end position="81"/>
    </location>
</feature>
<dbReference type="AlphaFoldDB" id="A0AA38BV44"/>
<dbReference type="Pfam" id="PF00319">
    <property type="entry name" value="SRF-TF"/>
    <property type="match status" value="1"/>
</dbReference>
<dbReference type="EMBL" id="JAHRHJ020003813">
    <property type="protein sequence ID" value="KAH9289532.1"/>
    <property type="molecule type" value="Genomic_DNA"/>
</dbReference>
<dbReference type="GO" id="GO:0003677">
    <property type="term" value="F:DNA binding"/>
    <property type="evidence" value="ECO:0007669"/>
    <property type="project" value="UniProtKB-KW"/>
</dbReference>
<keyword evidence="3" id="KW-0238">DNA-binding</keyword>
<keyword evidence="8" id="KW-1185">Reference proteome</keyword>
<keyword evidence="2" id="KW-0805">Transcription regulation</keyword>
<dbReference type="SUPFAM" id="SSF55455">
    <property type="entry name" value="SRF-like"/>
    <property type="match status" value="1"/>
</dbReference>
<dbReference type="InterPro" id="IPR036879">
    <property type="entry name" value="TF_MADSbox_sf"/>
</dbReference>
<evidence type="ECO:0000256" key="1">
    <source>
        <dbReference type="ARBA" id="ARBA00004123"/>
    </source>
</evidence>
<evidence type="ECO:0000256" key="4">
    <source>
        <dbReference type="ARBA" id="ARBA00023163"/>
    </source>
</evidence>
<evidence type="ECO:0000259" key="6">
    <source>
        <dbReference type="PROSITE" id="PS50066"/>
    </source>
</evidence>
<keyword evidence="4" id="KW-0804">Transcription</keyword>
<evidence type="ECO:0000256" key="3">
    <source>
        <dbReference type="ARBA" id="ARBA00023125"/>
    </source>
</evidence>
<comment type="subcellular location">
    <subcellularLocation>
        <location evidence="1">Nucleus</location>
    </subcellularLocation>
</comment>
<dbReference type="GO" id="GO:0046983">
    <property type="term" value="F:protein dimerization activity"/>
    <property type="evidence" value="ECO:0007669"/>
    <property type="project" value="InterPro"/>
</dbReference>
<evidence type="ECO:0000256" key="5">
    <source>
        <dbReference type="ARBA" id="ARBA00023242"/>
    </source>
</evidence>
<dbReference type="InterPro" id="IPR002100">
    <property type="entry name" value="TF_MADSbox"/>
</dbReference>
<evidence type="ECO:0000256" key="2">
    <source>
        <dbReference type="ARBA" id="ARBA00023015"/>
    </source>
</evidence>
<dbReference type="GO" id="GO:0005634">
    <property type="term" value="C:nucleus"/>
    <property type="evidence" value="ECO:0007669"/>
    <property type="project" value="UniProtKB-SubCell"/>
</dbReference>
<accession>A0AA38BV44</accession>
<organism evidence="7 8">
    <name type="scientific">Taxus chinensis</name>
    <name type="common">Chinese yew</name>
    <name type="synonym">Taxus wallichiana var. chinensis</name>
    <dbReference type="NCBI Taxonomy" id="29808"/>
    <lineage>
        <taxon>Eukaryota</taxon>
        <taxon>Viridiplantae</taxon>
        <taxon>Streptophyta</taxon>
        <taxon>Embryophyta</taxon>
        <taxon>Tracheophyta</taxon>
        <taxon>Spermatophyta</taxon>
        <taxon>Pinopsida</taxon>
        <taxon>Pinidae</taxon>
        <taxon>Conifers II</taxon>
        <taxon>Cupressales</taxon>
        <taxon>Taxaceae</taxon>
        <taxon>Taxus</taxon>
    </lineage>
</organism>
<dbReference type="Proteomes" id="UP000824469">
    <property type="component" value="Unassembled WGS sequence"/>
</dbReference>
<name>A0AA38BV44_TAXCH</name>
<comment type="caution">
    <text evidence="7">The sequence shown here is derived from an EMBL/GenBank/DDBJ whole genome shotgun (WGS) entry which is preliminary data.</text>
</comment>
<sequence>TYCCEGIIFFATATHFYEGTMGRKALAIEYIPKSAKRKHHFDNRIPGVFKKAYQISQICGVPFSLAVENEDGTLYYRNNLDISGSLCDAQRSPNKIKLYNPETNKFDLKQSIPNLTSSCPKGPDERKVAALISELEREIAPKQVEEWPFGDLPSLEPFGDLPALESLDDLSFLEPFDELPSLQSFYDLPTYLPSFPHHSGKLL</sequence>
<dbReference type="PROSITE" id="PS50066">
    <property type="entry name" value="MADS_BOX_2"/>
    <property type="match status" value="1"/>
</dbReference>